<name>A0ABC9NPC9_ESCAT</name>
<dbReference type="EMBL" id="ABKX01000004">
    <property type="protein sequence ID" value="EDS92151.1"/>
    <property type="molecule type" value="Genomic_DNA"/>
</dbReference>
<dbReference type="Proteomes" id="UP000003042">
    <property type="component" value="Unassembled WGS sequence"/>
</dbReference>
<proteinExistence type="predicted"/>
<accession>A0ABC9NPC9</accession>
<dbReference type="InterPro" id="IPR048192">
    <property type="entry name" value="YldA-like"/>
</dbReference>
<protein>
    <submittedName>
        <fullName evidence="2">Uncharacterized protein</fullName>
    </submittedName>
</protein>
<dbReference type="Pfam" id="PF23689">
    <property type="entry name" value="YldA"/>
    <property type="match status" value="1"/>
</dbReference>
<gene>
    <name evidence="2" type="ORF">ESCAB7627_0092</name>
</gene>
<keyword evidence="1" id="KW-1133">Transmembrane helix</keyword>
<keyword evidence="1" id="KW-0812">Transmembrane</keyword>
<feature type="transmembrane region" description="Helical" evidence="1">
    <location>
        <begin position="20"/>
        <end position="40"/>
    </location>
</feature>
<dbReference type="AlphaFoldDB" id="A0ABC9NPC9"/>
<evidence type="ECO:0000313" key="3">
    <source>
        <dbReference type="Proteomes" id="UP000003042"/>
    </source>
</evidence>
<keyword evidence="1" id="KW-0472">Membrane</keyword>
<comment type="caution">
    <text evidence="2">The sequence shown here is derived from an EMBL/GenBank/DDBJ whole genome shotgun (WGS) entry which is preliminary data.</text>
</comment>
<sequence>MRSSNLNRLSPVEAIMSEALGITAFYIFIAAIIVAAVLYLEQRW</sequence>
<dbReference type="NCBIfam" id="NF041476">
    <property type="entry name" value="membrane_YldA"/>
    <property type="match status" value="1"/>
</dbReference>
<evidence type="ECO:0000256" key="1">
    <source>
        <dbReference type="SAM" id="Phobius"/>
    </source>
</evidence>
<organism evidence="2 3">
    <name type="scientific">Escherichia albertii (strain TW07627)</name>
    <dbReference type="NCBI Taxonomy" id="502347"/>
    <lineage>
        <taxon>Bacteria</taxon>
        <taxon>Pseudomonadati</taxon>
        <taxon>Pseudomonadota</taxon>
        <taxon>Gammaproteobacteria</taxon>
        <taxon>Enterobacterales</taxon>
        <taxon>Enterobacteriaceae</taxon>
        <taxon>Escherichia</taxon>
    </lineage>
</organism>
<evidence type="ECO:0000313" key="2">
    <source>
        <dbReference type="EMBL" id="EDS92151.1"/>
    </source>
</evidence>
<reference evidence="2 3" key="1">
    <citation type="submission" date="2008-02" db="EMBL/GenBank/DDBJ databases">
        <title>Annotation of Escherichia albertii TW07627.</title>
        <authorList>
            <person name="Sutton G."/>
            <person name="Whittam T.S."/>
            <person name="Sebastian Y."/>
        </authorList>
    </citation>
    <scope>NUCLEOTIDE SEQUENCE [LARGE SCALE GENOMIC DNA]</scope>
    <source>
        <strain evidence="2 3">TW07627</strain>
    </source>
</reference>